<dbReference type="Proteomes" id="UP000299102">
    <property type="component" value="Unassembled WGS sequence"/>
</dbReference>
<name>A0A4C1SV13_EUMVA</name>
<protein>
    <submittedName>
        <fullName evidence="1">Uncharacterized protein</fullName>
    </submittedName>
</protein>
<dbReference type="AlphaFoldDB" id="A0A4C1SV13"/>
<gene>
    <name evidence="1" type="ORF">EVAR_70235_1</name>
</gene>
<keyword evidence="2" id="KW-1185">Reference proteome</keyword>
<proteinExistence type="predicted"/>
<organism evidence="1 2">
    <name type="scientific">Eumeta variegata</name>
    <name type="common">Bagworm moth</name>
    <name type="synonym">Eumeta japonica</name>
    <dbReference type="NCBI Taxonomy" id="151549"/>
    <lineage>
        <taxon>Eukaryota</taxon>
        <taxon>Metazoa</taxon>
        <taxon>Ecdysozoa</taxon>
        <taxon>Arthropoda</taxon>
        <taxon>Hexapoda</taxon>
        <taxon>Insecta</taxon>
        <taxon>Pterygota</taxon>
        <taxon>Neoptera</taxon>
        <taxon>Endopterygota</taxon>
        <taxon>Lepidoptera</taxon>
        <taxon>Glossata</taxon>
        <taxon>Ditrysia</taxon>
        <taxon>Tineoidea</taxon>
        <taxon>Psychidae</taxon>
        <taxon>Oiketicinae</taxon>
        <taxon>Eumeta</taxon>
    </lineage>
</organism>
<reference evidence="1 2" key="1">
    <citation type="journal article" date="2019" name="Commun. Biol.">
        <title>The bagworm genome reveals a unique fibroin gene that provides high tensile strength.</title>
        <authorList>
            <person name="Kono N."/>
            <person name="Nakamura H."/>
            <person name="Ohtoshi R."/>
            <person name="Tomita M."/>
            <person name="Numata K."/>
            <person name="Arakawa K."/>
        </authorList>
    </citation>
    <scope>NUCLEOTIDE SEQUENCE [LARGE SCALE GENOMIC DNA]</scope>
</reference>
<sequence length="84" mass="9400">MGIENGNGIGIIVDTGSSVKTKDVEFMFKGAEPWAFAIESLDLYRRAICFTKSELFYMKVLHITPHCRGKPEVRNRPPPALSSE</sequence>
<comment type="caution">
    <text evidence="1">The sequence shown here is derived from an EMBL/GenBank/DDBJ whole genome shotgun (WGS) entry which is preliminary data.</text>
</comment>
<evidence type="ECO:0000313" key="1">
    <source>
        <dbReference type="EMBL" id="GBP04881.1"/>
    </source>
</evidence>
<dbReference type="EMBL" id="BGZK01003827">
    <property type="protein sequence ID" value="GBP04881.1"/>
    <property type="molecule type" value="Genomic_DNA"/>
</dbReference>
<accession>A0A4C1SV13</accession>
<evidence type="ECO:0000313" key="2">
    <source>
        <dbReference type="Proteomes" id="UP000299102"/>
    </source>
</evidence>